<gene>
    <name evidence="2" type="ORF">ABVV53_13775</name>
</gene>
<evidence type="ECO:0000256" key="1">
    <source>
        <dbReference type="SAM" id="SignalP"/>
    </source>
</evidence>
<keyword evidence="1" id="KW-0732">Signal</keyword>
<dbReference type="Proteomes" id="UP001548713">
    <property type="component" value="Unassembled WGS sequence"/>
</dbReference>
<feature type="signal peptide" evidence="1">
    <location>
        <begin position="1"/>
        <end position="23"/>
    </location>
</feature>
<evidence type="ECO:0000313" key="3">
    <source>
        <dbReference type="Proteomes" id="UP001548713"/>
    </source>
</evidence>
<protein>
    <recommendedName>
        <fullName evidence="4">Secreted protein</fullName>
    </recommendedName>
</protein>
<keyword evidence="3" id="KW-1185">Reference proteome</keyword>
<accession>A0ABV2D3Y2</accession>
<evidence type="ECO:0000313" key="2">
    <source>
        <dbReference type="EMBL" id="MET1756508.1"/>
    </source>
</evidence>
<dbReference type="PROSITE" id="PS51257">
    <property type="entry name" value="PROKAR_LIPOPROTEIN"/>
    <property type="match status" value="1"/>
</dbReference>
<sequence length="141" mass="15348">MKFFSVACALAAVTTALGGCAVADTPTSLPEPNVVMAANPPPPFTYWAPVGSTIRNHPREADIWIAEVDGRPAEYYFGDQCHASQYQRFVGQHLDALPEKPANAIWRTACATCAVTSDLQRKRMNIAYEDDTREITAISCG</sequence>
<name>A0ABV2D3Y2_9SPHN</name>
<dbReference type="EMBL" id="JBEWLY010000022">
    <property type="protein sequence ID" value="MET1756508.1"/>
    <property type="molecule type" value="Genomic_DNA"/>
</dbReference>
<dbReference type="Gene3D" id="3.30.10.10">
    <property type="entry name" value="Trypsin Inhibitor V, subunit A"/>
    <property type="match status" value="1"/>
</dbReference>
<dbReference type="RefSeq" id="WP_353984999.1">
    <property type="nucleotide sequence ID" value="NZ_JBEWLY010000022.1"/>
</dbReference>
<organism evidence="2 3">
    <name type="scientific">Novosphingobium kalidii</name>
    <dbReference type="NCBI Taxonomy" id="3230299"/>
    <lineage>
        <taxon>Bacteria</taxon>
        <taxon>Pseudomonadati</taxon>
        <taxon>Pseudomonadota</taxon>
        <taxon>Alphaproteobacteria</taxon>
        <taxon>Sphingomonadales</taxon>
        <taxon>Sphingomonadaceae</taxon>
        <taxon>Novosphingobium</taxon>
    </lineage>
</organism>
<feature type="chain" id="PRO_5046828911" description="Secreted protein" evidence="1">
    <location>
        <begin position="24"/>
        <end position="141"/>
    </location>
</feature>
<proteinExistence type="predicted"/>
<evidence type="ECO:0008006" key="4">
    <source>
        <dbReference type="Google" id="ProtNLM"/>
    </source>
</evidence>
<reference evidence="2 3" key="1">
    <citation type="submission" date="2024-07" db="EMBL/GenBank/DDBJ databases">
        <title>Novosphingobium kalidii RD2P27.</title>
        <authorList>
            <person name="Sun J.-Q."/>
        </authorList>
    </citation>
    <scope>NUCLEOTIDE SEQUENCE [LARGE SCALE GENOMIC DNA]</scope>
    <source>
        <strain evidence="2 3">RD2P27</strain>
    </source>
</reference>
<comment type="caution">
    <text evidence="2">The sequence shown here is derived from an EMBL/GenBank/DDBJ whole genome shotgun (WGS) entry which is preliminary data.</text>
</comment>